<evidence type="ECO:0000313" key="8">
    <source>
        <dbReference type="EMBL" id="KJA27719.1"/>
    </source>
</evidence>
<evidence type="ECO:0000259" key="7">
    <source>
        <dbReference type="PROSITE" id="PS50089"/>
    </source>
</evidence>
<evidence type="ECO:0000256" key="3">
    <source>
        <dbReference type="ARBA" id="ARBA00022833"/>
    </source>
</evidence>
<dbReference type="InterPro" id="IPR001841">
    <property type="entry name" value="Znf_RING"/>
</dbReference>
<dbReference type="PROSITE" id="PS00518">
    <property type="entry name" value="ZF_RING_1"/>
    <property type="match status" value="1"/>
</dbReference>
<dbReference type="STRING" id="945553.A0A0D2PA21"/>
<feature type="domain" description="RING-type" evidence="7">
    <location>
        <begin position="153"/>
        <end position="242"/>
    </location>
</feature>
<name>A0A0D2PA21_HYPSF</name>
<organism evidence="8 9">
    <name type="scientific">Hypholoma sublateritium (strain FD-334 SS-4)</name>
    <dbReference type="NCBI Taxonomy" id="945553"/>
    <lineage>
        <taxon>Eukaryota</taxon>
        <taxon>Fungi</taxon>
        <taxon>Dikarya</taxon>
        <taxon>Basidiomycota</taxon>
        <taxon>Agaricomycotina</taxon>
        <taxon>Agaricomycetes</taxon>
        <taxon>Agaricomycetidae</taxon>
        <taxon>Agaricales</taxon>
        <taxon>Agaricineae</taxon>
        <taxon>Strophariaceae</taxon>
        <taxon>Hypholoma</taxon>
    </lineage>
</organism>
<keyword evidence="2 4" id="KW-0863">Zinc-finger</keyword>
<reference evidence="9" key="1">
    <citation type="submission" date="2014-04" db="EMBL/GenBank/DDBJ databases">
        <title>Evolutionary Origins and Diversification of the Mycorrhizal Mutualists.</title>
        <authorList>
            <consortium name="DOE Joint Genome Institute"/>
            <consortium name="Mycorrhizal Genomics Consortium"/>
            <person name="Kohler A."/>
            <person name="Kuo A."/>
            <person name="Nagy L.G."/>
            <person name="Floudas D."/>
            <person name="Copeland A."/>
            <person name="Barry K.W."/>
            <person name="Cichocki N."/>
            <person name="Veneault-Fourrey C."/>
            <person name="LaButti K."/>
            <person name="Lindquist E.A."/>
            <person name="Lipzen A."/>
            <person name="Lundell T."/>
            <person name="Morin E."/>
            <person name="Murat C."/>
            <person name="Riley R."/>
            <person name="Ohm R."/>
            <person name="Sun H."/>
            <person name="Tunlid A."/>
            <person name="Henrissat B."/>
            <person name="Grigoriev I.V."/>
            <person name="Hibbett D.S."/>
            <person name="Martin F."/>
        </authorList>
    </citation>
    <scope>NUCLEOTIDE SEQUENCE [LARGE SCALE GENOMIC DNA]</scope>
    <source>
        <strain evidence="9">FD-334 SS-4</strain>
    </source>
</reference>
<dbReference type="InterPro" id="IPR047134">
    <property type="entry name" value="RNF4"/>
</dbReference>
<dbReference type="CDD" id="cd16449">
    <property type="entry name" value="RING-HC"/>
    <property type="match status" value="1"/>
</dbReference>
<keyword evidence="5" id="KW-0175">Coiled coil</keyword>
<evidence type="ECO:0000256" key="4">
    <source>
        <dbReference type="PROSITE-ProRule" id="PRU00175"/>
    </source>
</evidence>
<keyword evidence="1" id="KW-0479">Metal-binding</keyword>
<feature type="compositionally biased region" description="Low complexity" evidence="6">
    <location>
        <begin position="23"/>
        <end position="34"/>
    </location>
</feature>
<sequence>MDPTRVEPFPTPSPPRRRQATQDIDTISLTSSDTDTSKSRKVLLKKAKNDKTQVRSRSKKPALPPASEIIEISSDEEDKHPHSMMPQPSVIADYRRQISKIREESVKYKQDLARVAKEVNSLREENQTLKASRKPDATKIVLDAAQLADGLDCEICTCRMWTPYILPNCGHSFCQSCLQDWLGATQAQFLATNPEPPVATYHLLDTLRTLIQNPALAAVPHVQTLLASQVPALPKYTCPTCREQITSRPTEAFALKSLIHTIAVAAGETIPKKPATTNKKGKSVGTLPGPWDGFFPAIS</sequence>
<dbReference type="InterPro" id="IPR017907">
    <property type="entry name" value="Znf_RING_CS"/>
</dbReference>
<dbReference type="InterPro" id="IPR027370">
    <property type="entry name" value="Znf-RING_euk"/>
</dbReference>
<dbReference type="SMART" id="SM00184">
    <property type="entry name" value="RING"/>
    <property type="match status" value="1"/>
</dbReference>
<gene>
    <name evidence="8" type="ORF">HYPSUDRAFT_130366</name>
</gene>
<protein>
    <recommendedName>
        <fullName evidence="7">RING-type domain-containing protein</fullName>
    </recommendedName>
</protein>
<evidence type="ECO:0000256" key="6">
    <source>
        <dbReference type="SAM" id="MobiDB-lite"/>
    </source>
</evidence>
<evidence type="ECO:0000256" key="2">
    <source>
        <dbReference type="ARBA" id="ARBA00022771"/>
    </source>
</evidence>
<dbReference type="Pfam" id="PF13445">
    <property type="entry name" value="zf-RING_UBOX"/>
    <property type="match status" value="1"/>
</dbReference>
<dbReference type="GO" id="GO:0008270">
    <property type="term" value="F:zinc ion binding"/>
    <property type="evidence" value="ECO:0007669"/>
    <property type="project" value="UniProtKB-KW"/>
</dbReference>
<accession>A0A0D2PA21</accession>
<dbReference type="EMBL" id="KN817523">
    <property type="protein sequence ID" value="KJA27719.1"/>
    <property type="molecule type" value="Genomic_DNA"/>
</dbReference>
<proteinExistence type="predicted"/>
<dbReference type="PANTHER" id="PTHR23041">
    <property type="entry name" value="RING FINGER DOMAIN-CONTAINING"/>
    <property type="match status" value="1"/>
</dbReference>
<dbReference type="OrthoDB" id="3219336at2759"/>
<keyword evidence="3" id="KW-0862">Zinc</keyword>
<dbReference type="InterPro" id="IPR013083">
    <property type="entry name" value="Znf_RING/FYVE/PHD"/>
</dbReference>
<dbReference type="OMA" id="ICTLKMW"/>
<feature type="region of interest" description="Disordered" evidence="6">
    <location>
        <begin position="1"/>
        <end position="86"/>
    </location>
</feature>
<keyword evidence="9" id="KW-1185">Reference proteome</keyword>
<dbReference type="PROSITE" id="PS50089">
    <property type="entry name" value="ZF_RING_2"/>
    <property type="match status" value="1"/>
</dbReference>
<evidence type="ECO:0000313" key="9">
    <source>
        <dbReference type="Proteomes" id="UP000054270"/>
    </source>
</evidence>
<dbReference type="Gene3D" id="3.30.40.10">
    <property type="entry name" value="Zinc/RING finger domain, C3HC4 (zinc finger)"/>
    <property type="match status" value="1"/>
</dbReference>
<dbReference type="PANTHER" id="PTHR23041:SF78">
    <property type="entry name" value="E3 UBIQUITIN-PROTEIN LIGASE RNF4"/>
    <property type="match status" value="1"/>
</dbReference>
<dbReference type="AlphaFoldDB" id="A0A0D2PA21"/>
<dbReference type="Proteomes" id="UP000054270">
    <property type="component" value="Unassembled WGS sequence"/>
</dbReference>
<evidence type="ECO:0000256" key="1">
    <source>
        <dbReference type="ARBA" id="ARBA00022723"/>
    </source>
</evidence>
<evidence type="ECO:0000256" key="5">
    <source>
        <dbReference type="SAM" id="Coils"/>
    </source>
</evidence>
<feature type="coiled-coil region" evidence="5">
    <location>
        <begin position="91"/>
        <end position="132"/>
    </location>
</feature>
<dbReference type="SUPFAM" id="SSF57850">
    <property type="entry name" value="RING/U-box"/>
    <property type="match status" value="1"/>
</dbReference>